<dbReference type="InterPro" id="IPR015424">
    <property type="entry name" value="PyrdxlP-dep_Trfase"/>
</dbReference>
<dbReference type="Pfam" id="PF00266">
    <property type="entry name" value="Aminotran_5"/>
    <property type="match status" value="1"/>
</dbReference>
<evidence type="ECO:0000313" key="5">
    <source>
        <dbReference type="Proteomes" id="UP001178888"/>
    </source>
</evidence>
<protein>
    <submittedName>
        <fullName evidence="4">Aminotransferase class V-fold PLP-dependent enzyme</fullName>
    </submittedName>
</protein>
<dbReference type="InterPro" id="IPR015421">
    <property type="entry name" value="PyrdxlP-dep_Trfase_major"/>
</dbReference>
<evidence type="ECO:0000259" key="3">
    <source>
        <dbReference type="Pfam" id="PF00266"/>
    </source>
</evidence>
<keyword evidence="5" id="KW-1185">Reference proteome</keyword>
<keyword evidence="2" id="KW-0663">Pyridoxal phosphate</keyword>
<comment type="cofactor">
    <cofactor evidence="1">
        <name>pyridoxal 5'-phosphate</name>
        <dbReference type="ChEBI" id="CHEBI:597326"/>
    </cofactor>
</comment>
<comment type="caution">
    <text evidence="4">The sequence shown here is derived from an EMBL/GenBank/DDBJ whole genome shotgun (WGS) entry which is preliminary data.</text>
</comment>
<evidence type="ECO:0000256" key="2">
    <source>
        <dbReference type="ARBA" id="ARBA00022898"/>
    </source>
</evidence>
<dbReference type="AlphaFoldDB" id="A0AA90R6E7"/>
<organism evidence="4 5">
    <name type="scientific">Bacillus salipaludis</name>
    <dbReference type="NCBI Taxonomy" id="2547811"/>
    <lineage>
        <taxon>Bacteria</taxon>
        <taxon>Bacillati</taxon>
        <taxon>Bacillota</taxon>
        <taxon>Bacilli</taxon>
        <taxon>Bacillales</taxon>
        <taxon>Bacillaceae</taxon>
        <taxon>Bacillus</taxon>
    </lineage>
</organism>
<proteinExistence type="predicted"/>
<dbReference type="GO" id="GO:0008483">
    <property type="term" value="F:transaminase activity"/>
    <property type="evidence" value="ECO:0007669"/>
    <property type="project" value="UniProtKB-KW"/>
</dbReference>
<keyword evidence="4" id="KW-0808">Transferase</keyword>
<dbReference type="SUPFAM" id="SSF53383">
    <property type="entry name" value="PLP-dependent transferases"/>
    <property type="match status" value="1"/>
</dbReference>
<keyword evidence="4" id="KW-0032">Aminotransferase</keyword>
<reference evidence="4" key="1">
    <citation type="submission" date="2023-08" db="EMBL/GenBank/DDBJ databases">
        <title>Nitrogen cycling bacteria in agricultural field soils.</title>
        <authorList>
            <person name="Jang J."/>
        </authorList>
    </citation>
    <scope>NUCLEOTIDE SEQUENCE</scope>
    <source>
        <strain evidence="4">PS3-36</strain>
    </source>
</reference>
<sequence length="77" mass="8660">MVVTEMYHRSNVDSWATAANDTNTKIRFISVDKERLTLDLILLDNLIDENTKLVAVTLASNVVGAITDVERIAKREK</sequence>
<dbReference type="PANTHER" id="PTHR43586:SF8">
    <property type="entry name" value="CYSTEINE DESULFURASE 1, CHLOROPLASTIC"/>
    <property type="match status" value="1"/>
</dbReference>
<dbReference type="InterPro" id="IPR000192">
    <property type="entry name" value="Aminotrans_V_dom"/>
</dbReference>
<gene>
    <name evidence="4" type="ORF">RCG21_09745</name>
</gene>
<dbReference type="Gene3D" id="3.40.640.10">
    <property type="entry name" value="Type I PLP-dependent aspartate aminotransferase-like (Major domain)"/>
    <property type="match status" value="1"/>
</dbReference>
<accession>A0AA90R6E7</accession>
<feature type="domain" description="Aminotransferase class V" evidence="3">
    <location>
        <begin position="2"/>
        <end position="75"/>
    </location>
</feature>
<name>A0AA90R6E7_9BACI</name>
<evidence type="ECO:0000313" key="4">
    <source>
        <dbReference type="EMBL" id="MDQ6596628.1"/>
    </source>
</evidence>
<dbReference type="PANTHER" id="PTHR43586">
    <property type="entry name" value="CYSTEINE DESULFURASE"/>
    <property type="match status" value="1"/>
</dbReference>
<dbReference type="EMBL" id="JAVGVR010000001">
    <property type="protein sequence ID" value="MDQ6596628.1"/>
    <property type="molecule type" value="Genomic_DNA"/>
</dbReference>
<dbReference type="Proteomes" id="UP001178888">
    <property type="component" value="Unassembled WGS sequence"/>
</dbReference>
<evidence type="ECO:0000256" key="1">
    <source>
        <dbReference type="ARBA" id="ARBA00001933"/>
    </source>
</evidence>
<dbReference type="RefSeq" id="WP_268884155.1">
    <property type="nucleotide sequence ID" value="NZ_JAVGVR010000001.1"/>
</dbReference>